<dbReference type="InterPro" id="IPR036514">
    <property type="entry name" value="SGNH_hydro_sf"/>
</dbReference>
<keyword evidence="3" id="KW-0723">Serine/threonine-protein kinase</keyword>
<accession>A0A2G3A774</accession>
<comment type="catalytic activity">
    <reaction evidence="13">
        <text>L-threonyl-[protein] + ATP = O-phospho-L-threonyl-[protein] + ADP + H(+)</text>
        <dbReference type="Rhea" id="RHEA:46608"/>
        <dbReference type="Rhea" id="RHEA-COMP:11060"/>
        <dbReference type="Rhea" id="RHEA-COMP:11605"/>
        <dbReference type="ChEBI" id="CHEBI:15378"/>
        <dbReference type="ChEBI" id="CHEBI:30013"/>
        <dbReference type="ChEBI" id="CHEBI:30616"/>
        <dbReference type="ChEBI" id="CHEBI:61977"/>
        <dbReference type="ChEBI" id="CHEBI:456216"/>
        <dbReference type="EC" id="2.7.11.1"/>
    </reaction>
</comment>
<keyword evidence="10" id="KW-0067">ATP-binding</keyword>
<dbReference type="InterPro" id="IPR055414">
    <property type="entry name" value="LRR_R13L4/SHOC2-like"/>
</dbReference>
<name>A0A2G3A774_CAPAN</name>
<keyword evidence="7" id="KW-0677">Repeat</keyword>
<evidence type="ECO:0000259" key="15">
    <source>
        <dbReference type="Pfam" id="PF23598"/>
    </source>
</evidence>
<dbReference type="SMART" id="SM00369">
    <property type="entry name" value="LRR_TYP"/>
    <property type="match status" value="8"/>
</dbReference>
<dbReference type="GO" id="GO:0016020">
    <property type="term" value="C:membrane"/>
    <property type="evidence" value="ECO:0007669"/>
    <property type="project" value="UniProtKB-SubCell"/>
</dbReference>
<keyword evidence="11" id="KW-0472">Membrane</keyword>
<sequence>MGLVSKRRGHWAGLLRLQRSSTSLNSDGVIGLYDFDGGGADICITGVPASSNSDRQSEYAPLTVFNRPCCKVVETMPGQCIPGETPCSLRGIYLFYDDFHPTEIANRMATNRAYNALLLSDAYPMDIRHLVMKNNIVHEYCWYYPTTKLGNLSFLVSLDLSYNNFHGELPPEFSHLRKLRDIDLSYNNFTGEIPIGIATLPSLKALSLGSNELLNGSNALSIFNVSTLEYLDLSNVGLTGDLPSDLGRHTPELQALGLESNMLSGRIPRTISECSKLQILWLNQNNFVGAIPRELGTIPDEIGYLYNLKRLFIGKNELTGSIPLTIFNISSLEWLVMNDNKLEGSLPREIGNLTVLQLLHLSDNDLTGMEEYLIHVILETFFLKKPIKESVIPYEVGNLKFTDIAFSRNNFSGSIPIGHGLPNLIEILLSGNYINGILLASISNLSKLESLELDGNELAGSIPESLGDLRQLESHNLHSNSFTSDLSLITPLANSKNLRRLILSFNPPNTMLPKSIGNLSSLELFRAAGCKLKGHLPNEVWNLRNLSILDLDGNDSTGIVPAIISSLENLQRLSLGKNRISGPFPIVLCELPKLGMLSLSQNQMWGNIPSSTATIPSSLWNLKDILKMNLIVFQFLQWFSTVRNWKPQGCNTSGFF</sequence>
<evidence type="ECO:0000256" key="6">
    <source>
        <dbReference type="ARBA" id="ARBA00022729"/>
    </source>
</evidence>
<dbReference type="PANTHER" id="PTHR48005">
    <property type="entry name" value="LEUCINE RICH REPEAT KINASE 2"/>
    <property type="match status" value="1"/>
</dbReference>
<dbReference type="AlphaFoldDB" id="A0A2G3A774"/>
<keyword evidence="17" id="KW-1185">Reference proteome</keyword>
<evidence type="ECO:0000256" key="7">
    <source>
        <dbReference type="ARBA" id="ARBA00022737"/>
    </source>
</evidence>
<comment type="caution">
    <text evidence="16">The sequence shown here is derived from an EMBL/GenBank/DDBJ whole genome shotgun (WGS) entry which is preliminary data.</text>
</comment>
<dbReference type="Proteomes" id="UP000222542">
    <property type="component" value="Unassembled WGS sequence"/>
</dbReference>
<evidence type="ECO:0000256" key="13">
    <source>
        <dbReference type="ARBA" id="ARBA00047899"/>
    </source>
</evidence>
<evidence type="ECO:0000256" key="1">
    <source>
        <dbReference type="ARBA" id="ARBA00004370"/>
    </source>
</evidence>
<dbReference type="GO" id="GO:0004674">
    <property type="term" value="F:protein serine/threonine kinase activity"/>
    <property type="evidence" value="ECO:0007669"/>
    <property type="project" value="UniProtKB-KW"/>
</dbReference>
<keyword evidence="8" id="KW-0547">Nucleotide-binding</keyword>
<dbReference type="Gramene" id="PHT90096">
    <property type="protein sequence ID" value="PHT90096"/>
    <property type="gene ID" value="T459_05209"/>
</dbReference>
<dbReference type="Pfam" id="PF00560">
    <property type="entry name" value="LRR_1"/>
    <property type="match status" value="5"/>
</dbReference>
<keyword evidence="12" id="KW-0325">Glycoprotein</keyword>
<keyword evidence="5" id="KW-0808">Transferase</keyword>
<dbReference type="Pfam" id="PF23598">
    <property type="entry name" value="LRR_14"/>
    <property type="match status" value="1"/>
</dbReference>
<dbReference type="PANTHER" id="PTHR48005:SF79">
    <property type="entry name" value="INACTIVE LEUCINE-RICH REPEAT RECEPTOR-LIKE PROTEIN KINASE CORYNE ISOFORM X1"/>
    <property type="match status" value="1"/>
</dbReference>
<reference evidence="16 17" key="1">
    <citation type="journal article" date="2014" name="Nat. Genet.">
        <title>Genome sequence of the hot pepper provides insights into the evolution of pungency in Capsicum species.</title>
        <authorList>
            <person name="Kim S."/>
            <person name="Park M."/>
            <person name="Yeom S.I."/>
            <person name="Kim Y.M."/>
            <person name="Lee J.M."/>
            <person name="Lee H.A."/>
            <person name="Seo E."/>
            <person name="Choi J."/>
            <person name="Cheong K."/>
            <person name="Kim K.T."/>
            <person name="Jung K."/>
            <person name="Lee G.W."/>
            <person name="Oh S.K."/>
            <person name="Bae C."/>
            <person name="Kim S.B."/>
            <person name="Lee H.Y."/>
            <person name="Kim S.Y."/>
            <person name="Kim M.S."/>
            <person name="Kang B.C."/>
            <person name="Jo Y.D."/>
            <person name="Yang H.B."/>
            <person name="Jeong H.J."/>
            <person name="Kang W.H."/>
            <person name="Kwon J.K."/>
            <person name="Shin C."/>
            <person name="Lim J.Y."/>
            <person name="Park J.H."/>
            <person name="Huh J.H."/>
            <person name="Kim J.S."/>
            <person name="Kim B.D."/>
            <person name="Cohen O."/>
            <person name="Paran I."/>
            <person name="Suh M.C."/>
            <person name="Lee S.B."/>
            <person name="Kim Y.K."/>
            <person name="Shin Y."/>
            <person name="Noh S.J."/>
            <person name="Park J."/>
            <person name="Seo Y.S."/>
            <person name="Kwon S.Y."/>
            <person name="Kim H.A."/>
            <person name="Park J.M."/>
            <person name="Kim H.J."/>
            <person name="Choi S.B."/>
            <person name="Bosland P.W."/>
            <person name="Reeves G."/>
            <person name="Jo S.H."/>
            <person name="Lee B.W."/>
            <person name="Cho H.T."/>
            <person name="Choi H.S."/>
            <person name="Lee M.S."/>
            <person name="Yu Y."/>
            <person name="Do Choi Y."/>
            <person name="Park B.S."/>
            <person name="van Deynze A."/>
            <person name="Ashrafi H."/>
            <person name="Hill T."/>
            <person name="Kim W.T."/>
            <person name="Pai H.S."/>
            <person name="Ahn H.K."/>
            <person name="Yeam I."/>
            <person name="Giovannoni J.J."/>
            <person name="Rose J.K."/>
            <person name="Sorensen I."/>
            <person name="Lee S.J."/>
            <person name="Kim R.W."/>
            <person name="Choi I.Y."/>
            <person name="Choi B.S."/>
            <person name="Lim J.S."/>
            <person name="Lee Y.H."/>
            <person name="Choi D."/>
        </authorList>
    </citation>
    <scope>NUCLEOTIDE SEQUENCE [LARGE SCALE GENOMIC DNA]</scope>
    <source>
        <strain evidence="17">cv. CM334</strain>
    </source>
</reference>
<proteinExistence type="predicted"/>
<evidence type="ECO:0000256" key="12">
    <source>
        <dbReference type="ARBA" id="ARBA00023180"/>
    </source>
</evidence>
<evidence type="ECO:0000256" key="4">
    <source>
        <dbReference type="ARBA" id="ARBA00022614"/>
    </source>
</evidence>
<dbReference type="FunFam" id="3.80.10.10:FF:000041">
    <property type="entry name" value="LRR receptor-like serine/threonine-protein kinase ERECTA"/>
    <property type="match status" value="3"/>
</dbReference>
<evidence type="ECO:0000256" key="9">
    <source>
        <dbReference type="ARBA" id="ARBA00022777"/>
    </source>
</evidence>
<protein>
    <recommendedName>
        <fullName evidence="2">non-specific serine/threonine protein kinase</fullName>
        <ecNumber evidence="2">2.7.11.1</ecNumber>
    </recommendedName>
</protein>
<dbReference type="GO" id="GO:0006952">
    <property type="term" value="P:defense response"/>
    <property type="evidence" value="ECO:0007669"/>
    <property type="project" value="UniProtKB-ARBA"/>
</dbReference>
<dbReference type="InterPro" id="IPR051420">
    <property type="entry name" value="Ser_Thr_Kinases_DiverseReg"/>
</dbReference>
<dbReference type="Gene3D" id="3.40.50.1110">
    <property type="entry name" value="SGNH hydrolase"/>
    <property type="match status" value="1"/>
</dbReference>
<dbReference type="GO" id="GO:0005524">
    <property type="term" value="F:ATP binding"/>
    <property type="evidence" value="ECO:0007669"/>
    <property type="project" value="UniProtKB-KW"/>
</dbReference>
<evidence type="ECO:0000256" key="8">
    <source>
        <dbReference type="ARBA" id="ARBA00022741"/>
    </source>
</evidence>
<keyword evidence="4" id="KW-0433">Leucine-rich repeat</keyword>
<dbReference type="InterPro" id="IPR032675">
    <property type="entry name" value="LRR_dom_sf"/>
</dbReference>
<dbReference type="EC" id="2.7.11.1" evidence="2"/>
<keyword evidence="9" id="KW-0418">Kinase</keyword>
<comment type="catalytic activity">
    <reaction evidence="14">
        <text>L-seryl-[protein] + ATP = O-phospho-L-seryl-[protein] + ADP + H(+)</text>
        <dbReference type="Rhea" id="RHEA:17989"/>
        <dbReference type="Rhea" id="RHEA-COMP:9863"/>
        <dbReference type="Rhea" id="RHEA-COMP:11604"/>
        <dbReference type="ChEBI" id="CHEBI:15378"/>
        <dbReference type="ChEBI" id="CHEBI:29999"/>
        <dbReference type="ChEBI" id="CHEBI:30616"/>
        <dbReference type="ChEBI" id="CHEBI:83421"/>
        <dbReference type="ChEBI" id="CHEBI:456216"/>
        <dbReference type="EC" id="2.7.11.1"/>
    </reaction>
</comment>
<comment type="subcellular location">
    <subcellularLocation>
        <location evidence="1">Membrane</location>
    </subcellularLocation>
</comment>
<dbReference type="Gene3D" id="3.80.10.10">
    <property type="entry name" value="Ribonuclease Inhibitor"/>
    <property type="match status" value="3"/>
</dbReference>
<dbReference type="InterPro" id="IPR003591">
    <property type="entry name" value="Leu-rich_rpt_typical-subtyp"/>
</dbReference>
<evidence type="ECO:0000313" key="17">
    <source>
        <dbReference type="Proteomes" id="UP000222542"/>
    </source>
</evidence>
<organism evidence="16 17">
    <name type="scientific">Capsicum annuum</name>
    <name type="common">Capsicum pepper</name>
    <dbReference type="NCBI Taxonomy" id="4072"/>
    <lineage>
        <taxon>Eukaryota</taxon>
        <taxon>Viridiplantae</taxon>
        <taxon>Streptophyta</taxon>
        <taxon>Embryophyta</taxon>
        <taxon>Tracheophyta</taxon>
        <taxon>Spermatophyta</taxon>
        <taxon>Magnoliopsida</taxon>
        <taxon>eudicotyledons</taxon>
        <taxon>Gunneridae</taxon>
        <taxon>Pentapetalae</taxon>
        <taxon>asterids</taxon>
        <taxon>lamiids</taxon>
        <taxon>Solanales</taxon>
        <taxon>Solanaceae</taxon>
        <taxon>Solanoideae</taxon>
        <taxon>Capsiceae</taxon>
        <taxon>Capsicum</taxon>
    </lineage>
</organism>
<dbReference type="EMBL" id="AYRZ02000002">
    <property type="protein sequence ID" value="PHT90096.1"/>
    <property type="molecule type" value="Genomic_DNA"/>
</dbReference>
<evidence type="ECO:0000313" key="16">
    <source>
        <dbReference type="EMBL" id="PHT90096.1"/>
    </source>
</evidence>
<dbReference type="SUPFAM" id="SSF52058">
    <property type="entry name" value="L domain-like"/>
    <property type="match status" value="2"/>
</dbReference>
<dbReference type="GO" id="GO:0051707">
    <property type="term" value="P:response to other organism"/>
    <property type="evidence" value="ECO:0007669"/>
    <property type="project" value="UniProtKB-ARBA"/>
</dbReference>
<evidence type="ECO:0000256" key="11">
    <source>
        <dbReference type="ARBA" id="ARBA00023136"/>
    </source>
</evidence>
<evidence type="ECO:0000256" key="2">
    <source>
        <dbReference type="ARBA" id="ARBA00012513"/>
    </source>
</evidence>
<dbReference type="InterPro" id="IPR001611">
    <property type="entry name" value="Leu-rich_rpt"/>
</dbReference>
<dbReference type="OMA" id="NNIVHEY"/>
<evidence type="ECO:0000256" key="14">
    <source>
        <dbReference type="ARBA" id="ARBA00048679"/>
    </source>
</evidence>
<feature type="domain" description="Disease resistance R13L4/SHOC-2-like LRR" evidence="15">
    <location>
        <begin position="492"/>
        <end position="631"/>
    </location>
</feature>
<reference evidence="16 17" key="2">
    <citation type="journal article" date="2017" name="Genome Biol.">
        <title>New reference genome sequences of hot pepper reveal the massive evolution of plant disease-resistance genes by retroduplication.</title>
        <authorList>
            <person name="Kim S."/>
            <person name="Park J."/>
            <person name="Yeom S.I."/>
            <person name="Kim Y.M."/>
            <person name="Seo E."/>
            <person name="Kim K.T."/>
            <person name="Kim M.S."/>
            <person name="Lee J.M."/>
            <person name="Cheong K."/>
            <person name="Shin H.S."/>
            <person name="Kim S.B."/>
            <person name="Han K."/>
            <person name="Lee J."/>
            <person name="Park M."/>
            <person name="Lee H.A."/>
            <person name="Lee H.Y."/>
            <person name="Lee Y."/>
            <person name="Oh S."/>
            <person name="Lee J.H."/>
            <person name="Choi E."/>
            <person name="Choi E."/>
            <person name="Lee S.E."/>
            <person name="Jeon J."/>
            <person name="Kim H."/>
            <person name="Choi G."/>
            <person name="Song H."/>
            <person name="Lee J."/>
            <person name="Lee S.C."/>
            <person name="Kwon J.K."/>
            <person name="Lee H.Y."/>
            <person name="Koo N."/>
            <person name="Hong Y."/>
            <person name="Kim R.W."/>
            <person name="Kang W.H."/>
            <person name="Huh J.H."/>
            <person name="Kang B.C."/>
            <person name="Yang T.J."/>
            <person name="Lee Y.H."/>
            <person name="Bennetzen J.L."/>
            <person name="Choi D."/>
        </authorList>
    </citation>
    <scope>NUCLEOTIDE SEQUENCE [LARGE SCALE GENOMIC DNA]</scope>
    <source>
        <strain evidence="17">cv. CM334</strain>
    </source>
</reference>
<keyword evidence="6" id="KW-0732">Signal</keyword>
<evidence type="ECO:0000256" key="5">
    <source>
        <dbReference type="ARBA" id="ARBA00022679"/>
    </source>
</evidence>
<gene>
    <name evidence="16" type="ORF">T459_05209</name>
</gene>
<evidence type="ECO:0000256" key="3">
    <source>
        <dbReference type="ARBA" id="ARBA00022527"/>
    </source>
</evidence>
<evidence type="ECO:0000256" key="10">
    <source>
        <dbReference type="ARBA" id="ARBA00022840"/>
    </source>
</evidence>